<keyword evidence="1" id="KW-1133">Transmembrane helix</keyword>
<feature type="transmembrane region" description="Helical" evidence="1">
    <location>
        <begin position="196"/>
        <end position="214"/>
    </location>
</feature>
<feature type="transmembrane region" description="Helical" evidence="1">
    <location>
        <begin position="75"/>
        <end position="94"/>
    </location>
</feature>
<sequence>MQTITGRTHRSQVLLSKVPEVTLFFWIIKILCTTVGETAADFLNVNLGFGLGLTSLVTGALLALVLVAQFRANRYIPALYWLTVALISVFGTLVTDNLTDVAGFPLEASTLIFAALLATTFLVWYVSERTLSIHSILTRRREAYYWLTILFTFALGTAAGDLMAEGLGLGYLTTGLIVAGVVALSVIAWKLGANPILTFWIAYILTRPLGASIGDYLTQPGDHGGLGLGATVTSIIFGVGIVGIVLYLAISKKDVIDRPDGPAQHAPRHGILQTAIAVVLFATAGSVGYATRSAALASPPAAGTVTAAAPLGDLTQFRSIGQDSLALLQKGDQAGATTRIDDLEFAWDQAQARLKALDGAAWTKVDDTIDVVLRELRATNPDVTRETAALKDFIAATS</sequence>
<feature type="transmembrane region" description="Helical" evidence="1">
    <location>
        <begin position="106"/>
        <end position="127"/>
    </location>
</feature>
<feature type="transmembrane region" description="Helical" evidence="1">
    <location>
        <begin position="46"/>
        <end position="68"/>
    </location>
</feature>
<feature type="transmembrane region" description="Helical" evidence="1">
    <location>
        <begin position="169"/>
        <end position="189"/>
    </location>
</feature>
<proteinExistence type="predicted"/>
<dbReference type="Pfam" id="PF03988">
    <property type="entry name" value="DUF347"/>
    <property type="match status" value="4"/>
</dbReference>
<dbReference type="EMBL" id="CP159218">
    <property type="protein sequence ID" value="XCG63283.1"/>
    <property type="molecule type" value="Genomic_DNA"/>
</dbReference>
<evidence type="ECO:0000313" key="2">
    <source>
        <dbReference type="EMBL" id="XCG63283.1"/>
    </source>
</evidence>
<gene>
    <name evidence="2" type="ORF">ABLG96_19095</name>
</gene>
<reference evidence="2" key="1">
    <citation type="submission" date="2024-05" db="EMBL/GenBank/DDBJ databases">
        <authorList>
            <person name="Cai S.Y."/>
            <person name="Jin L.M."/>
            <person name="Li H.R."/>
        </authorList>
    </citation>
    <scope>NUCLEOTIDE SEQUENCE</scope>
    <source>
        <strain evidence="2">A5-74</strain>
    </source>
</reference>
<name>A0AAU8DMS5_9ACTN</name>
<dbReference type="RefSeq" id="WP_353648898.1">
    <property type="nucleotide sequence ID" value="NZ_CP159218.1"/>
</dbReference>
<keyword evidence="1" id="KW-0812">Transmembrane</keyword>
<feature type="transmembrane region" description="Helical" evidence="1">
    <location>
        <begin position="143"/>
        <end position="163"/>
    </location>
</feature>
<accession>A0AAU8DMS5</accession>
<evidence type="ECO:0000256" key="1">
    <source>
        <dbReference type="SAM" id="Phobius"/>
    </source>
</evidence>
<keyword evidence="1" id="KW-0472">Membrane</keyword>
<organism evidence="2">
    <name type="scientific">Nakamurella sp. A5-74</name>
    <dbReference type="NCBI Taxonomy" id="3158264"/>
    <lineage>
        <taxon>Bacteria</taxon>
        <taxon>Bacillati</taxon>
        <taxon>Actinomycetota</taxon>
        <taxon>Actinomycetes</taxon>
        <taxon>Nakamurellales</taxon>
        <taxon>Nakamurellaceae</taxon>
        <taxon>Nakamurella</taxon>
    </lineage>
</organism>
<feature type="transmembrane region" description="Helical" evidence="1">
    <location>
        <begin position="271"/>
        <end position="290"/>
    </location>
</feature>
<feature type="transmembrane region" description="Helical" evidence="1">
    <location>
        <begin position="226"/>
        <end position="250"/>
    </location>
</feature>
<protein>
    <recommendedName>
        <fullName evidence="3">Membrane-anchored protein</fullName>
    </recommendedName>
</protein>
<evidence type="ECO:0008006" key="3">
    <source>
        <dbReference type="Google" id="ProtNLM"/>
    </source>
</evidence>
<dbReference type="InterPro" id="IPR007136">
    <property type="entry name" value="DUF347"/>
</dbReference>
<dbReference type="AlphaFoldDB" id="A0AAU8DMS5"/>
<feature type="transmembrane region" description="Helical" evidence="1">
    <location>
        <begin position="21"/>
        <end position="40"/>
    </location>
</feature>